<dbReference type="PANTHER" id="PTHR42109:SF2">
    <property type="entry name" value="INTEGRAL MEMBRANE PROTEIN"/>
    <property type="match status" value="1"/>
</dbReference>
<comment type="caution">
    <text evidence="3">The sequence shown here is derived from an EMBL/GenBank/DDBJ whole genome shotgun (WGS) entry which is preliminary data.</text>
</comment>
<keyword evidence="1" id="KW-1133">Transmembrane helix</keyword>
<dbReference type="InterPro" id="IPR056119">
    <property type="entry name" value="DUF7702"/>
</dbReference>
<sequence length="227" mass="24483">MAPLDTRGQIAAAQLAFYVPLAAISFFYFIRYLFRRDAGWLFLLTFALTRIAGGALIVAGEVTVDSNPNVDLFIAAYLLFHAGLAILMLAAIGFLGLAGQHTYSEQTRVTHLLRFAGLIAVIALALAIAGGLLGTHVNPDANAGMILLTGVTFALLFIGVRVAYEILAAWSASDVFGRQLSSNPTLAKFNPITGDWVPYLVMGLIVEYVAAAFFIVPAVMLHRRTRH</sequence>
<evidence type="ECO:0000256" key="1">
    <source>
        <dbReference type="SAM" id="Phobius"/>
    </source>
</evidence>
<dbReference type="EMBL" id="JAUEPT010000001">
    <property type="protein sequence ID" value="KAK0456393.1"/>
    <property type="molecule type" value="Genomic_DNA"/>
</dbReference>
<keyword evidence="4" id="KW-1185">Reference proteome</keyword>
<dbReference type="Pfam" id="PF24800">
    <property type="entry name" value="DUF7702"/>
    <property type="match status" value="1"/>
</dbReference>
<feature type="transmembrane region" description="Helical" evidence="1">
    <location>
        <begin position="72"/>
        <end position="95"/>
    </location>
</feature>
<dbReference type="PANTHER" id="PTHR42109">
    <property type="entry name" value="UNPLACED GENOMIC SCAFFOLD UM_SCAF_CONTIG_1.265, WHOLE GENOME SHOTGUN SEQUENCE"/>
    <property type="match status" value="1"/>
</dbReference>
<feature type="transmembrane region" description="Helical" evidence="1">
    <location>
        <begin position="196"/>
        <end position="221"/>
    </location>
</feature>
<evidence type="ECO:0000313" key="4">
    <source>
        <dbReference type="Proteomes" id="UP001175226"/>
    </source>
</evidence>
<feature type="transmembrane region" description="Helical" evidence="1">
    <location>
        <begin position="145"/>
        <end position="164"/>
    </location>
</feature>
<evidence type="ECO:0000259" key="2">
    <source>
        <dbReference type="Pfam" id="PF24800"/>
    </source>
</evidence>
<keyword evidence="1" id="KW-0472">Membrane</keyword>
<feature type="transmembrane region" description="Helical" evidence="1">
    <location>
        <begin position="115"/>
        <end position="133"/>
    </location>
</feature>
<name>A0AA39N3S6_9AGAR</name>
<feature type="transmembrane region" description="Helical" evidence="1">
    <location>
        <begin position="12"/>
        <end position="34"/>
    </location>
</feature>
<dbReference type="Proteomes" id="UP001175226">
    <property type="component" value="Unassembled WGS sequence"/>
</dbReference>
<proteinExistence type="predicted"/>
<dbReference type="AlphaFoldDB" id="A0AA39N3S6"/>
<keyword evidence="1" id="KW-0812">Transmembrane</keyword>
<gene>
    <name evidence="3" type="ORF">EV421DRAFT_1895631</name>
</gene>
<feature type="transmembrane region" description="Helical" evidence="1">
    <location>
        <begin position="40"/>
        <end position="60"/>
    </location>
</feature>
<evidence type="ECO:0000313" key="3">
    <source>
        <dbReference type="EMBL" id="KAK0456393.1"/>
    </source>
</evidence>
<feature type="domain" description="DUF7702" evidence="2">
    <location>
        <begin position="4"/>
        <end position="133"/>
    </location>
</feature>
<accession>A0AA39N3S6</accession>
<organism evidence="3 4">
    <name type="scientific">Armillaria borealis</name>
    <dbReference type="NCBI Taxonomy" id="47425"/>
    <lineage>
        <taxon>Eukaryota</taxon>
        <taxon>Fungi</taxon>
        <taxon>Dikarya</taxon>
        <taxon>Basidiomycota</taxon>
        <taxon>Agaricomycotina</taxon>
        <taxon>Agaricomycetes</taxon>
        <taxon>Agaricomycetidae</taxon>
        <taxon>Agaricales</taxon>
        <taxon>Marasmiineae</taxon>
        <taxon>Physalacriaceae</taxon>
        <taxon>Armillaria</taxon>
    </lineage>
</organism>
<protein>
    <recommendedName>
        <fullName evidence="2">DUF7702 domain-containing protein</fullName>
    </recommendedName>
</protein>
<reference evidence="3" key="1">
    <citation type="submission" date="2023-06" db="EMBL/GenBank/DDBJ databases">
        <authorList>
            <consortium name="Lawrence Berkeley National Laboratory"/>
            <person name="Ahrendt S."/>
            <person name="Sahu N."/>
            <person name="Indic B."/>
            <person name="Wong-Bajracharya J."/>
            <person name="Merenyi Z."/>
            <person name="Ke H.-M."/>
            <person name="Monk M."/>
            <person name="Kocsube S."/>
            <person name="Drula E."/>
            <person name="Lipzen A."/>
            <person name="Balint B."/>
            <person name="Henrissat B."/>
            <person name="Andreopoulos B."/>
            <person name="Martin F.M."/>
            <person name="Harder C.B."/>
            <person name="Rigling D."/>
            <person name="Ford K.L."/>
            <person name="Foster G.D."/>
            <person name="Pangilinan J."/>
            <person name="Papanicolaou A."/>
            <person name="Barry K."/>
            <person name="LaButti K."/>
            <person name="Viragh M."/>
            <person name="Koriabine M."/>
            <person name="Yan M."/>
            <person name="Riley R."/>
            <person name="Champramary S."/>
            <person name="Plett K.L."/>
            <person name="Tsai I.J."/>
            <person name="Slot J."/>
            <person name="Sipos G."/>
            <person name="Plett J."/>
            <person name="Nagy L.G."/>
            <person name="Grigoriev I.V."/>
        </authorList>
    </citation>
    <scope>NUCLEOTIDE SEQUENCE</scope>
    <source>
        <strain evidence="3">FPL87.14</strain>
    </source>
</reference>